<gene>
    <name evidence="6" type="ORF">M992_1764</name>
</gene>
<comment type="subcellular location">
    <subcellularLocation>
        <location evidence="1">Membrane</location>
        <topology evidence="1">Multi-pass membrane protein</topology>
    </subcellularLocation>
</comment>
<dbReference type="GO" id="GO:0015499">
    <property type="term" value="F:formate transmembrane transporter activity"/>
    <property type="evidence" value="ECO:0007669"/>
    <property type="project" value="TreeGrafter"/>
</dbReference>
<protein>
    <submittedName>
        <fullName evidence="6">Putative transport protein</fullName>
    </submittedName>
</protein>
<feature type="transmembrane region" description="Helical" evidence="5">
    <location>
        <begin position="177"/>
        <end position="196"/>
    </location>
</feature>
<dbReference type="RefSeq" id="WP_053908184.1">
    <property type="nucleotide sequence ID" value="NZ_CAWMUS010000018.1"/>
</dbReference>
<dbReference type="Pfam" id="PF01226">
    <property type="entry name" value="Form_Nir_trans"/>
    <property type="match status" value="1"/>
</dbReference>
<feature type="transmembrane region" description="Helical" evidence="5">
    <location>
        <begin position="86"/>
        <end position="104"/>
    </location>
</feature>
<feature type="transmembrane region" description="Helical" evidence="5">
    <location>
        <begin position="203"/>
        <end position="222"/>
    </location>
</feature>
<evidence type="ECO:0000256" key="1">
    <source>
        <dbReference type="ARBA" id="ARBA00004141"/>
    </source>
</evidence>
<feature type="transmembrane region" description="Helical" evidence="5">
    <location>
        <begin position="46"/>
        <end position="66"/>
    </location>
</feature>
<evidence type="ECO:0000256" key="4">
    <source>
        <dbReference type="ARBA" id="ARBA00023136"/>
    </source>
</evidence>
<keyword evidence="7" id="KW-1185">Reference proteome</keyword>
<keyword evidence="2 5" id="KW-0812">Transmembrane</keyword>
<feature type="transmembrane region" description="Helical" evidence="5">
    <location>
        <begin position="242"/>
        <end position="265"/>
    </location>
</feature>
<dbReference type="EMBL" id="LGAA01000018">
    <property type="protein sequence ID" value="KPD02609.1"/>
    <property type="molecule type" value="Genomic_DNA"/>
</dbReference>
<sequence>MKKDKWIDTENTANEIEHRSKHLPSRAAAIHEEIRSEGQKELNRDLLALFLSAIAAGLSIGVSLLVKSKLNISFAETDYRGLIESFGYTLGFVIIIMSRQQLFTENTLTAVLPIMHRPTKNNFKMLGRLWGIVLIGNLVGTFIIAYLLNNLSVFPPVLKNAFHLISAELLEQSPTNMFVGGVISGWLIATMVWMLPSSGSSKVFIIIMMTFIISAFGFPHIVVGSVETFYLIIEGVQPWSAFFYPFGIPTVVGNILGGTFIFSVLSHLQIRNDLKARQ</sequence>
<evidence type="ECO:0000256" key="5">
    <source>
        <dbReference type="SAM" id="Phobius"/>
    </source>
</evidence>
<evidence type="ECO:0000313" key="7">
    <source>
        <dbReference type="Proteomes" id="UP000053226"/>
    </source>
</evidence>
<keyword evidence="3 5" id="KW-1133">Transmembrane helix</keyword>
<dbReference type="Proteomes" id="UP000053226">
    <property type="component" value="Unassembled WGS sequence"/>
</dbReference>
<dbReference type="PANTHER" id="PTHR30520:SF2">
    <property type="entry name" value="INNER MEMBRANE PROTEIN YFDC"/>
    <property type="match status" value="1"/>
</dbReference>
<comment type="caution">
    <text evidence="6">The sequence shown here is derived from an EMBL/GenBank/DDBJ whole genome shotgun (WGS) entry which is preliminary data.</text>
</comment>
<dbReference type="InterPro" id="IPR000292">
    <property type="entry name" value="For/NO2_transpt"/>
</dbReference>
<dbReference type="Gene3D" id="1.20.1080.10">
    <property type="entry name" value="Glycerol uptake facilitator protein"/>
    <property type="match status" value="1"/>
</dbReference>
<accession>A0A0N0Z7K8</accession>
<dbReference type="AlphaFoldDB" id="A0A0N0Z7K8"/>
<proteinExistence type="predicted"/>
<name>A0A0N0Z7K8_9GAMM</name>
<dbReference type="PANTHER" id="PTHR30520">
    <property type="entry name" value="FORMATE TRANSPORTER-RELATED"/>
    <property type="match status" value="1"/>
</dbReference>
<keyword evidence="4 5" id="KW-0472">Membrane</keyword>
<organism evidence="6 7">
    <name type="scientific">Moellerella wisconsensis ATCC 35017</name>
    <dbReference type="NCBI Taxonomy" id="1354267"/>
    <lineage>
        <taxon>Bacteria</taxon>
        <taxon>Pseudomonadati</taxon>
        <taxon>Pseudomonadota</taxon>
        <taxon>Gammaproteobacteria</taxon>
        <taxon>Enterobacterales</taxon>
        <taxon>Morganellaceae</taxon>
        <taxon>Moellerella</taxon>
    </lineage>
</organism>
<feature type="transmembrane region" description="Helical" evidence="5">
    <location>
        <begin position="125"/>
        <end position="148"/>
    </location>
</feature>
<reference evidence="6 7" key="1">
    <citation type="submission" date="2015-07" db="EMBL/GenBank/DDBJ databases">
        <title>ATOL: Assembling a taxonomically balanced genome-scale reconstruction of the evolutionary history of the Enterobacteriaceae.</title>
        <authorList>
            <person name="Plunkett G.III."/>
            <person name="Neeno-Eckwall E.C."/>
            <person name="Glasner J.D."/>
            <person name="Perna N.T."/>
        </authorList>
    </citation>
    <scope>NUCLEOTIDE SEQUENCE [LARGE SCALE GENOMIC DNA]</scope>
    <source>
        <strain evidence="6 7">ATCC 35017</strain>
    </source>
</reference>
<evidence type="ECO:0000313" key="6">
    <source>
        <dbReference type="EMBL" id="KPD02609.1"/>
    </source>
</evidence>
<dbReference type="GO" id="GO:0005886">
    <property type="term" value="C:plasma membrane"/>
    <property type="evidence" value="ECO:0007669"/>
    <property type="project" value="TreeGrafter"/>
</dbReference>
<evidence type="ECO:0000256" key="3">
    <source>
        <dbReference type="ARBA" id="ARBA00022989"/>
    </source>
</evidence>
<dbReference type="OrthoDB" id="261587at2"/>
<dbReference type="InterPro" id="IPR023271">
    <property type="entry name" value="Aquaporin-like"/>
</dbReference>
<evidence type="ECO:0000256" key="2">
    <source>
        <dbReference type="ARBA" id="ARBA00022692"/>
    </source>
</evidence>